<evidence type="ECO:0000259" key="6">
    <source>
        <dbReference type="PROSITE" id="PS00434"/>
    </source>
</evidence>
<feature type="region of interest" description="Disordered" evidence="5">
    <location>
        <begin position="82"/>
        <end position="101"/>
    </location>
</feature>
<sequence length="398" mass="43396">MQAKTFIHQLHAILQRPELERWIRWNNEPAHAKGSDLPGVFALRPHDPGFVSHVLRRYFKHGNVSSFVRQLHMYGFHKLAQTNNSSNGATGTSGGSTGSEAGLQDRFSVTWNFVHPSGSFCRDTPLEELSRIQRKSGGIGKNGKRKNVLSPVCINYIDSGSTNVISRANVRHSSELPATSALSARASVASTSTRPASVVSAMPDSQQQSPLPSLKPLTTAVSDELQNSPPSPHEMSRNSSYVSLESLPQMHFSTLPGTAPVPPTAPSQLSIQHFQNNLQLMQRSILTILDVLHQFPPQSPADHENVVSTLQSLRSELISTDARWVQLRNPVFSNQSSVSSTGSSLSHPFGSVGWRFPSLSSQKNSIFSNPRFSNVSNARSSATSFGSQENVESGNPKK</sequence>
<dbReference type="InterPro" id="IPR036390">
    <property type="entry name" value="WH_DNA-bd_sf"/>
</dbReference>
<protein>
    <submittedName>
        <fullName evidence="7">LADA_0B00804g1_1</fullName>
    </submittedName>
</protein>
<organism evidence="7 8">
    <name type="scientific">Lachancea dasiensis</name>
    <dbReference type="NCBI Taxonomy" id="1072105"/>
    <lineage>
        <taxon>Eukaryota</taxon>
        <taxon>Fungi</taxon>
        <taxon>Dikarya</taxon>
        <taxon>Ascomycota</taxon>
        <taxon>Saccharomycotina</taxon>
        <taxon>Saccharomycetes</taxon>
        <taxon>Saccharomycetales</taxon>
        <taxon>Saccharomycetaceae</taxon>
        <taxon>Lachancea</taxon>
    </lineage>
</organism>
<name>A0A1G4IS68_9SACH</name>
<feature type="region of interest" description="Disordered" evidence="5">
    <location>
        <begin position="195"/>
        <end position="215"/>
    </location>
</feature>
<keyword evidence="2" id="KW-0238">DNA-binding</keyword>
<dbReference type="STRING" id="1266660.A0A1G4IS68"/>
<dbReference type="InterPro" id="IPR036388">
    <property type="entry name" value="WH-like_DNA-bd_sf"/>
</dbReference>
<dbReference type="GO" id="GO:0043565">
    <property type="term" value="F:sequence-specific DNA binding"/>
    <property type="evidence" value="ECO:0007669"/>
    <property type="project" value="InterPro"/>
</dbReference>
<dbReference type="InterPro" id="IPR000232">
    <property type="entry name" value="HSF_DNA-bd"/>
</dbReference>
<evidence type="ECO:0000313" key="8">
    <source>
        <dbReference type="Proteomes" id="UP000190274"/>
    </source>
</evidence>
<dbReference type="PROSITE" id="PS00434">
    <property type="entry name" value="HSF_DOMAIN"/>
    <property type="match status" value="1"/>
</dbReference>
<evidence type="ECO:0000256" key="2">
    <source>
        <dbReference type="ARBA" id="ARBA00023125"/>
    </source>
</evidence>
<feature type="region of interest" description="Disordered" evidence="5">
    <location>
        <begin position="370"/>
        <end position="398"/>
    </location>
</feature>
<dbReference type="GO" id="GO:0003700">
    <property type="term" value="F:DNA-binding transcription factor activity"/>
    <property type="evidence" value="ECO:0007669"/>
    <property type="project" value="InterPro"/>
</dbReference>
<comment type="subcellular location">
    <subcellularLocation>
        <location evidence="1">Nucleus</location>
    </subcellularLocation>
</comment>
<evidence type="ECO:0000256" key="3">
    <source>
        <dbReference type="ARBA" id="ARBA00023242"/>
    </source>
</evidence>
<evidence type="ECO:0000256" key="1">
    <source>
        <dbReference type="ARBA" id="ARBA00004123"/>
    </source>
</evidence>
<dbReference type="Pfam" id="PF00447">
    <property type="entry name" value="HSF_DNA-bind"/>
    <property type="match status" value="1"/>
</dbReference>
<dbReference type="GO" id="GO:0005634">
    <property type="term" value="C:nucleus"/>
    <property type="evidence" value="ECO:0007669"/>
    <property type="project" value="UniProtKB-SubCell"/>
</dbReference>
<reference evidence="8" key="1">
    <citation type="submission" date="2016-03" db="EMBL/GenBank/DDBJ databases">
        <authorList>
            <person name="Devillers H."/>
        </authorList>
    </citation>
    <scope>NUCLEOTIDE SEQUENCE [LARGE SCALE GENOMIC DNA]</scope>
</reference>
<keyword evidence="8" id="KW-1185">Reference proteome</keyword>
<accession>A0A1G4IS68</accession>
<dbReference type="EMBL" id="LT598456">
    <property type="protein sequence ID" value="SCU79460.1"/>
    <property type="molecule type" value="Genomic_DNA"/>
</dbReference>
<dbReference type="Gene3D" id="1.10.10.10">
    <property type="entry name" value="Winged helix-like DNA-binding domain superfamily/Winged helix DNA-binding domain"/>
    <property type="match status" value="1"/>
</dbReference>
<comment type="similarity">
    <text evidence="4">Belongs to the HSF family.</text>
</comment>
<feature type="domain" description="HSF-type DNA-binding" evidence="6">
    <location>
        <begin position="55"/>
        <end position="79"/>
    </location>
</feature>
<proteinExistence type="inferred from homology"/>
<dbReference type="SUPFAM" id="SSF46785">
    <property type="entry name" value="Winged helix' DNA-binding domain"/>
    <property type="match status" value="1"/>
</dbReference>
<gene>
    <name evidence="7" type="ORF">LADA_0B00804G</name>
</gene>
<dbReference type="PANTHER" id="PTHR10015:SF409">
    <property type="entry name" value="PROTEIN MGA1"/>
    <property type="match status" value="1"/>
</dbReference>
<evidence type="ECO:0000313" key="7">
    <source>
        <dbReference type="EMBL" id="SCU79460.1"/>
    </source>
</evidence>
<evidence type="ECO:0000256" key="4">
    <source>
        <dbReference type="RuleBase" id="RU004020"/>
    </source>
</evidence>
<dbReference type="Proteomes" id="UP000190274">
    <property type="component" value="Chromosome B"/>
</dbReference>
<dbReference type="OrthoDB" id="60033at2759"/>
<dbReference type="PANTHER" id="PTHR10015">
    <property type="entry name" value="HEAT SHOCK TRANSCRIPTION FACTOR"/>
    <property type="match status" value="1"/>
</dbReference>
<keyword evidence="3" id="KW-0539">Nucleus</keyword>
<dbReference type="SMART" id="SM00415">
    <property type="entry name" value="HSF"/>
    <property type="match status" value="1"/>
</dbReference>
<evidence type="ECO:0000256" key="5">
    <source>
        <dbReference type="SAM" id="MobiDB-lite"/>
    </source>
</evidence>
<dbReference type="AlphaFoldDB" id="A0A1G4IS68"/>